<name>A0A9P6JPM4_9AGAR</name>
<dbReference type="AlphaFoldDB" id="A0A9P6JPM4"/>
<dbReference type="EMBL" id="MU157853">
    <property type="protein sequence ID" value="KAF9528331.1"/>
    <property type="molecule type" value="Genomic_DNA"/>
</dbReference>
<evidence type="ECO:0000313" key="3">
    <source>
        <dbReference type="Proteomes" id="UP000807306"/>
    </source>
</evidence>
<keyword evidence="1" id="KW-1133">Transmembrane helix</keyword>
<reference evidence="2" key="1">
    <citation type="submission" date="2020-11" db="EMBL/GenBank/DDBJ databases">
        <authorList>
            <consortium name="DOE Joint Genome Institute"/>
            <person name="Ahrendt S."/>
            <person name="Riley R."/>
            <person name="Andreopoulos W."/>
            <person name="Labutti K."/>
            <person name="Pangilinan J."/>
            <person name="Ruiz-Duenas F.J."/>
            <person name="Barrasa J.M."/>
            <person name="Sanchez-Garcia M."/>
            <person name="Camarero S."/>
            <person name="Miyauchi S."/>
            <person name="Serrano A."/>
            <person name="Linde D."/>
            <person name="Babiker R."/>
            <person name="Drula E."/>
            <person name="Ayuso-Fernandez I."/>
            <person name="Pacheco R."/>
            <person name="Padilla G."/>
            <person name="Ferreira P."/>
            <person name="Barriuso J."/>
            <person name="Kellner H."/>
            <person name="Castanera R."/>
            <person name="Alfaro M."/>
            <person name="Ramirez L."/>
            <person name="Pisabarro A.G."/>
            <person name="Kuo A."/>
            <person name="Tritt A."/>
            <person name="Lipzen A."/>
            <person name="He G."/>
            <person name="Yan M."/>
            <person name="Ng V."/>
            <person name="Cullen D."/>
            <person name="Martin F."/>
            <person name="Rosso M.-N."/>
            <person name="Henrissat B."/>
            <person name="Hibbett D."/>
            <person name="Martinez A.T."/>
            <person name="Grigoriev I.V."/>
        </authorList>
    </citation>
    <scope>NUCLEOTIDE SEQUENCE</scope>
    <source>
        <strain evidence="2">CBS 506.95</strain>
    </source>
</reference>
<keyword evidence="1" id="KW-0472">Membrane</keyword>
<feature type="transmembrane region" description="Helical" evidence="1">
    <location>
        <begin position="29"/>
        <end position="52"/>
    </location>
</feature>
<gene>
    <name evidence="2" type="ORF">CPB83DRAFT_342807</name>
</gene>
<evidence type="ECO:0000313" key="2">
    <source>
        <dbReference type="EMBL" id="KAF9528331.1"/>
    </source>
</evidence>
<keyword evidence="3" id="KW-1185">Reference proteome</keyword>
<organism evidence="2 3">
    <name type="scientific">Crepidotus variabilis</name>
    <dbReference type="NCBI Taxonomy" id="179855"/>
    <lineage>
        <taxon>Eukaryota</taxon>
        <taxon>Fungi</taxon>
        <taxon>Dikarya</taxon>
        <taxon>Basidiomycota</taxon>
        <taxon>Agaricomycotina</taxon>
        <taxon>Agaricomycetes</taxon>
        <taxon>Agaricomycetidae</taxon>
        <taxon>Agaricales</taxon>
        <taxon>Agaricineae</taxon>
        <taxon>Crepidotaceae</taxon>
        <taxon>Crepidotus</taxon>
    </lineage>
</organism>
<protein>
    <submittedName>
        <fullName evidence="2">Uncharacterized protein</fullName>
    </submittedName>
</protein>
<evidence type="ECO:0000256" key="1">
    <source>
        <dbReference type="SAM" id="Phobius"/>
    </source>
</evidence>
<proteinExistence type="predicted"/>
<comment type="caution">
    <text evidence="2">The sequence shown here is derived from an EMBL/GenBank/DDBJ whole genome shotgun (WGS) entry which is preliminary data.</text>
</comment>
<sequence length="107" mass="12111">MVDAADRSGQFSFFPSFSPTKPSSVSSRILHPCAFAFFISLTSGKLLFYLTSYMMLVVNVRIYLTHLRVGTIYIPTYCTFSDFLLCYSAVLLFSPSSLTKRMYTGNR</sequence>
<feature type="transmembrane region" description="Helical" evidence="1">
    <location>
        <begin position="72"/>
        <end position="93"/>
    </location>
</feature>
<keyword evidence="1" id="KW-0812">Transmembrane</keyword>
<accession>A0A9P6JPM4</accession>
<dbReference type="Proteomes" id="UP000807306">
    <property type="component" value="Unassembled WGS sequence"/>
</dbReference>